<reference evidence="1 2" key="1">
    <citation type="submission" date="2024-06" db="EMBL/GenBank/DDBJ databases">
        <title>The Natural Products Discovery Center: Release of the First 8490 Sequenced Strains for Exploring Actinobacteria Biosynthetic Diversity.</title>
        <authorList>
            <person name="Kalkreuter E."/>
            <person name="Kautsar S.A."/>
            <person name="Yang D."/>
            <person name="Bader C.D."/>
            <person name="Teijaro C.N."/>
            <person name="Fluegel L."/>
            <person name="Davis C.M."/>
            <person name="Simpson J.R."/>
            <person name="Lauterbach L."/>
            <person name="Steele A.D."/>
            <person name="Gui C."/>
            <person name="Meng S."/>
            <person name="Li G."/>
            <person name="Viehrig K."/>
            <person name="Ye F."/>
            <person name="Su P."/>
            <person name="Kiefer A.F."/>
            <person name="Nichols A."/>
            <person name="Cepeda A.J."/>
            <person name="Yan W."/>
            <person name="Fan B."/>
            <person name="Jiang Y."/>
            <person name="Adhikari A."/>
            <person name="Zheng C.-J."/>
            <person name="Schuster L."/>
            <person name="Cowan T.M."/>
            <person name="Smanski M.J."/>
            <person name="Chevrette M.G."/>
            <person name="De Carvalho L.P.S."/>
            <person name="Shen B."/>
        </authorList>
    </citation>
    <scope>NUCLEOTIDE SEQUENCE [LARGE SCALE GENOMIC DNA]</scope>
    <source>
        <strain evidence="1 2">NPDC019583</strain>
    </source>
</reference>
<accession>A0ABV2XPS5</accession>
<evidence type="ECO:0000313" key="1">
    <source>
        <dbReference type="EMBL" id="MEU2266016.1"/>
    </source>
</evidence>
<name>A0ABV2XPS5_9ACTN</name>
<comment type="caution">
    <text evidence="1">The sequence shown here is derived from an EMBL/GenBank/DDBJ whole genome shotgun (WGS) entry which is preliminary data.</text>
</comment>
<protein>
    <submittedName>
        <fullName evidence="1">Uncharacterized protein</fullName>
    </submittedName>
</protein>
<proteinExistence type="predicted"/>
<gene>
    <name evidence="1" type="ORF">ABZ568_06145</name>
</gene>
<dbReference type="EMBL" id="JBEYBN010000006">
    <property type="protein sequence ID" value="MEU2266016.1"/>
    <property type="molecule type" value="Genomic_DNA"/>
</dbReference>
<sequence length="77" mass="7623">MRSARRPVGNASPTIGAASRVLSTGIAASSSSGCMVAVQVVAVGRNALLDRLTEVLPQMNRSAICKASGAPSAAPSA</sequence>
<dbReference type="RefSeq" id="WP_359786260.1">
    <property type="nucleotide sequence ID" value="NZ_JBEYBN010000006.1"/>
</dbReference>
<keyword evidence="2" id="KW-1185">Reference proteome</keyword>
<organism evidence="1 2">
    <name type="scientific">Streptomyces olindensis</name>
    <dbReference type="NCBI Taxonomy" id="358823"/>
    <lineage>
        <taxon>Bacteria</taxon>
        <taxon>Bacillati</taxon>
        <taxon>Actinomycetota</taxon>
        <taxon>Actinomycetes</taxon>
        <taxon>Kitasatosporales</taxon>
        <taxon>Streptomycetaceae</taxon>
        <taxon>Streptomyces</taxon>
    </lineage>
</organism>
<dbReference type="PROSITE" id="PS51257">
    <property type="entry name" value="PROKAR_LIPOPROTEIN"/>
    <property type="match status" value="1"/>
</dbReference>
<dbReference type="Proteomes" id="UP001550603">
    <property type="component" value="Unassembled WGS sequence"/>
</dbReference>
<evidence type="ECO:0000313" key="2">
    <source>
        <dbReference type="Proteomes" id="UP001550603"/>
    </source>
</evidence>